<dbReference type="RefSeq" id="WP_142505195.1">
    <property type="nucleotide sequence ID" value="NZ_FXTI01000004.1"/>
</dbReference>
<dbReference type="Proteomes" id="UP000315636">
    <property type="component" value="Unassembled WGS sequence"/>
</dbReference>
<feature type="transmembrane region" description="Helical" evidence="1">
    <location>
        <begin position="161"/>
        <end position="180"/>
    </location>
</feature>
<evidence type="ECO:0000256" key="1">
    <source>
        <dbReference type="SAM" id="Phobius"/>
    </source>
</evidence>
<keyword evidence="1" id="KW-1133">Transmembrane helix</keyword>
<evidence type="ECO:0000313" key="2">
    <source>
        <dbReference type="EMBL" id="SMO61577.1"/>
    </source>
</evidence>
<evidence type="ECO:0000313" key="3">
    <source>
        <dbReference type="Proteomes" id="UP000315636"/>
    </source>
</evidence>
<dbReference type="OrthoDB" id="1786466at2"/>
<feature type="transmembrane region" description="Helical" evidence="1">
    <location>
        <begin position="12"/>
        <end position="34"/>
    </location>
</feature>
<feature type="transmembrane region" description="Helical" evidence="1">
    <location>
        <begin position="126"/>
        <end position="149"/>
    </location>
</feature>
<dbReference type="AlphaFoldDB" id="A0A521CQ52"/>
<feature type="transmembrane region" description="Helical" evidence="1">
    <location>
        <begin position="200"/>
        <end position="221"/>
    </location>
</feature>
<keyword evidence="3" id="KW-1185">Reference proteome</keyword>
<protein>
    <recommendedName>
        <fullName evidence="4">ABC-2 type transport system permease protein</fullName>
    </recommendedName>
</protein>
<accession>A0A521CQ52</accession>
<proteinExistence type="predicted"/>
<keyword evidence="1" id="KW-0812">Transmembrane</keyword>
<keyword evidence="1" id="KW-0472">Membrane</keyword>
<sequence>MGGWWALFQKDFRMGAPWLLTGLSILIGIDLTSIWFVENPDLKKGIFFFTILVHYFYFSIFLLSNLEQESKQLHQWLHSSQPAWKLLASKILAALSATILSFSIGCFYPVWYLFQEGFLPKIWEDITQTIGIILLSSLSFGFLLMVVWMIQQGLKSHIGKWSGLVFVFYFVIFNFLTNVVTTQSHIQNENGWSFTINLYWTSWVFHLTTVVLSFLLATWLLERKTEV</sequence>
<gene>
    <name evidence="2" type="ORF">SAMN06264849_104118</name>
</gene>
<dbReference type="EMBL" id="FXTI01000004">
    <property type="protein sequence ID" value="SMO61577.1"/>
    <property type="molecule type" value="Genomic_DNA"/>
</dbReference>
<feature type="transmembrane region" description="Helical" evidence="1">
    <location>
        <begin position="46"/>
        <end position="66"/>
    </location>
</feature>
<evidence type="ECO:0008006" key="4">
    <source>
        <dbReference type="Google" id="ProtNLM"/>
    </source>
</evidence>
<feature type="transmembrane region" description="Helical" evidence="1">
    <location>
        <begin position="87"/>
        <end position="114"/>
    </location>
</feature>
<organism evidence="2 3">
    <name type="scientific">Melghirimyces algeriensis</name>
    <dbReference type="NCBI Taxonomy" id="910412"/>
    <lineage>
        <taxon>Bacteria</taxon>
        <taxon>Bacillati</taxon>
        <taxon>Bacillota</taxon>
        <taxon>Bacilli</taxon>
        <taxon>Bacillales</taxon>
        <taxon>Thermoactinomycetaceae</taxon>
        <taxon>Melghirimyces</taxon>
    </lineage>
</organism>
<name>A0A521CQ52_9BACL</name>
<reference evidence="2 3" key="1">
    <citation type="submission" date="2017-05" db="EMBL/GenBank/DDBJ databases">
        <authorList>
            <person name="Varghese N."/>
            <person name="Submissions S."/>
        </authorList>
    </citation>
    <scope>NUCLEOTIDE SEQUENCE [LARGE SCALE GENOMIC DNA]</scope>
    <source>
        <strain evidence="2 3">DSM 45474</strain>
    </source>
</reference>